<organism evidence="3 4">
    <name type="scientific">Candidatus Sodalis endolongispinus</name>
    <dbReference type="NCBI Taxonomy" id="2812662"/>
    <lineage>
        <taxon>Bacteria</taxon>
        <taxon>Pseudomonadati</taxon>
        <taxon>Pseudomonadota</taxon>
        <taxon>Gammaproteobacteria</taxon>
        <taxon>Enterobacterales</taxon>
        <taxon>Bruguierivoracaceae</taxon>
        <taxon>Sodalis</taxon>
    </lineage>
</organism>
<comment type="caution">
    <text evidence="3">The sequence shown here is derived from an EMBL/GenBank/DDBJ whole genome shotgun (WGS) entry which is preliminary data.</text>
</comment>
<evidence type="ECO:0000259" key="2">
    <source>
        <dbReference type="Pfam" id="PF02120"/>
    </source>
</evidence>
<dbReference type="Gene3D" id="3.30.750.140">
    <property type="match status" value="1"/>
</dbReference>
<feature type="domain" description="Flagellar hook-length control protein-like C-terminal" evidence="2">
    <location>
        <begin position="45"/>
        <end position="96"/>
    </location>
</feature>
<dbReference type="Pfam" id="PF02120">
    <property type="entry name" value="Flg_hook"/>
    <property type="match status" value="1"/>
</dbReference>
<keyword evidence="3" id="KW-0966">Cell projection</keyword>
<gene>
    <name evidence="3" type="ORF">JZM24_11945</name>
</gene>
<dbReference type="PANTHER" id="PTHR37533:SF2">
    <property type="entry name" value="FLAGELLAR HOOK-LENGTH CONTROL PROTEIN"/>
    <property type="match status" value="1"/>
</dbReference>
<dbReference type="InterPro" id="IPR052563">
    <property type="entry name" value="FliK"/>
</dbReference>
<dbReference type="InterPro" id="IPR038610">
    <property type="entry name" value="FliK-like_C_sf"/>
</dbReference>
<dbReference type="EMBL" id="JAFJYC010000001">
    <property type="protein sequence ID" value="MBT9432655.1"/>
    <property type="molecule type" value="Genomic_DNA"/>
</dbReference>
<dbReference type="Proteomes" id="UP000811282">
    <property type="component" value="Unassembled WGS sequence"/>
</dbReference>
<reference evidence="3 4" key="1">
    <citation type="journal article" date="2021" name="Genome Biol. Evol.">
        <title>The evolution of interdependence in a four-way mealybug symbiosis.</title>
        <authorList>
            <person name="Garber A.I."/>
            <person name="Kupper M."/>
            <person name="Laetsch D.R."/>
            <person name="Weldon S.R."/>
            <person name="Ladinsky M.S."/>
            <person name="Bjorkman P.J."/>
            <person name="McCutcheon J.P."/>
        </authorList>
    </citation>
    <scope>NUCLEOTIDE SEQUENCE [LARGE SCALE GENOMIC DNA]</scope>
    <source>
        <strain evidence="3">SOD</strain>
    </source>
</reference>
<keyword evidence="3" id="KW-0282">Flagellum</keyword>
<name>A0ABS5YCA9_9GAMM</name>
<accession>A0ABS5YCA9</accession>
<feature type="region of interest" description="Disordered" evidence="1">
    <location>
        <begin position="1"/>
        <end position="24"/>
    </location>
</feature>
<evidence type="ECO:0000313" key="3">
    <source>
        <dbReference type="EMBL" id="MBT9432655.1"/>
    </source>
</evidence>
<dbReference type="PANTHER" id="PTHR37533">
    <property type="entry name" value="FLAGELLAR HOOK-LENGTH CONTROL PROTEIN"/>
    <property type="match status" value="1"/>
</dbReference>
<proteinExistence type="predicted"/>
<evidence type="ECO:0000256" key="1">
    <source>
        <dbReference type="SAM" id="MobiDB-lite"/>
    </source>
</evidence>
<sequence length="96" mass="10596">MTTLAGLAAVTTDPASQPVQTPPPMPTAHLRQPLGSPAWQQHLGEQIMLFNRNGIFHAQLHLHPQELGAVKVNLRLNQEQLQLHFAADNQQVRAVL</sequence>
<keyword evidence="4" id="KW-1185">Reference proteome</keyword>
<dbReference type="CDD" id="cd17470">
    <property type="entry name" value="T3SS_Flik_C"/>
    <property type="match status" value="1"/>
</dbReference>
<protein>
    <submittedName>
        <fullName evidence="3">Flagellar hook-length control protein FliK</fullName>
    </submittedName>
</protein>
<dbReference type="InterPro" id="IPR021136">
    <property type="entry name" value="Flagellar_hook_control-like_C"/>
</dbReference>
<keyword evidence="3" id="KW-0969">Cilium</keyword>
<dbReference type="RefSeq" id="WP_215669777.1">
    <property type="nucleotide sequence ID" value="NZ_JAFJYC010000001.1"/>
</dbReference>
<evidence type="ECO:0000313" key="4">
    <source>
        <dbReference type="Proteomes" id="UP000811282"/>
    </source>
</evidence>